<reference evidence="3" key="2">
    <citation type="submission" date="2021-04" db="EMBL/GenBank/DDBJ databases">
        <title>Brevibacillus composti FJAT-54423, complete genome.</title>
        <authorList>
            <person name="Tang R."/>
        </authorList>
    </citation>
    <scope>NUCLEOTIDE SEQUENCE</scope>
    <source>
        <strain evidence="3">FJAT-54424</strain>
    </source>
</reference>
<dbReference type="Proteomes" id="UP000595847">
    <property type="component" value="Chromosome"/>
</dbReference>
<keyword evidence="1" id="KW-0472">Membrane</keyword>
<evidence type="ECO:0000313" key="2">
    <source>
        <dbReference type="EMBL" id="QQE73080.1"/>
    </source>
</evidence>
<proteinExistence type="predicted"/>
<keyword evidence="1" id="KW-1133">Transmembrane helix</keyword>
<dbReference type="Pfam" id="PF06898">
    <property type="entry name" value="YqfD"/>
    <property type="match status" value="1"/>
</dbReference>
<dbReference type="RefSeq" id="WP_198826711.1">
    <property type="nucleotide sequence ID" value="NZ_CP066308.1"/>
</dbReference>
<organism evidence="2 4">
    <name type="scientific">Brevibacillus composti</name>
    <dbReference type="NCBI Taxonomy" id="2796470"/>
    <lineage>
        <taxon>Bacteria</taxon>
        <taxon>Bacillati</taxon>
        <taxon>Bacillota</taxon>
        <taxon>Bacilli</taxon>
        <taxon>Bacillales</taxon>
        <taxon>Paenibacillaceae</taxon>
        <taxon>Brevibacillus</taxon>
    </lineage>
</organism>
<dbReference type="NCBIfam" id="TIGR02876">
    <property type="entry name" value="spore_yqfD"/>
    <property type="match status" value="1"/>
</dbReference>
<dbReference type="KEGG" id="bcop:JD108_14270"/>
<reference evidence="2 4" key="1">
    <citation type="submission" date="2020-12" db="EMBL/GenBank/DDBJ databases">
        <title>strain FJAT-54423T represents a novel species of the genus Brevibacillus.</title>
        <authorList>
            <person name="Tang R."/>
        </authorList>
    </citation>
    <scope>NUCLEOTIDE SEQUENCE [LARGE SCALE GENOMIC DNA]</scope>
    <source>
        <strain evidence="2 4">FJAT-54423</strain>
    </source>
</reference>
<protein>
    <submittedName>
        <fullName evidence="2">Sporulation protein YqfD</fullName>
    </submittedName>
</protein>
<gene>
    <name evidence="2" type="primary">yqfD</name>
    <name evidence="2" type="ORF">JD108_14270</name>
    <name evidence="3" type="ORF">KDJ56_14215</name>
</gene>
<evidence type="ECO:0000313" key="3">
    <source>
        <dbReference type="EMBL" id="QUO40158.1"/>
    </source>
</evidence>
<dbReference type="EMBL" id="CP066308">
    <property type="protein sequence ID" value="QQE73080.1"/>
    <property type="molecule type" value="Genomic_DNA"/>
</dbReference>
<dbReference type="InterPro" id="IPR010690">
    <property type="entry name" value="YqfD"/>
</dbReference>
<evidence type="ECO:0000313" key="4">
    <source>
        <dbReference type="Proteomes" id="UP000595847"/>
    </source>
</evidence>
<dbReference type="EMBL" id="CP073708">
    <property type="protein sequence ID" value="QUO40158.1"/>
    <property type="molecule type" value="Genomic_DNA"/>
</dbReference>
<name>A0A7T5JMK9_9BACL</name>
<sequence>MRSGLREWMSGHVRITVRGKRFERFLNMAIRQGIRVWNIRRVGTETCSCDLLVQDFFRLRPLLKETGCRVHVQKREGLPFFLLSMRRRAGFYTGVALFCFGLYMLSSFVWQVEVVGTKKLHPQTVAKAAAQLGIKEGVWKVKLSEPGQIQQEMLKLIPQASWIGVSIQGTKAVIQVVEKEEPEKPVPLGPRHLVAKKRAVVHTVLPEVGKKMVSVHQVVDKGQLLISGIIGNEERQRAVAAKGTVKGEVWYISEVSVPTARVHYELTGDKQQLQYLLVGPYALQIWPWKVEPFVHAETFEVRKAPKIADYSLPLGWKTVTHVETKAVKRELSMEEAVALGKQTAREDILRKAGGDAVIHDEKVLHVKRENGKVYLSIHFSVIEEITQEQPIVTLPQPSAPVP</sequence>
<feature type="transmembrane region" description="Helical" evidence="1">
    <location>
        <begin position="89"/>
        <end position="110"/>
    </location>
</feature>
<dbReference type="PIRSF" id="PIRSF029895">
    <property type="entry name" value="SpoIV"/>
    <property type="match status" value="1"/>
</dbReference>
<keyword evidence="1" id="KW-0812">Transmembrane</keyword>
<evidence type="ECO:0000313" key="5">
    <source>
        <dbReference type="Proteomes" id="UP000677234"/>
    </source>
</evidence>
<accession>A0A7T5JMK9</accession>
<keyword evidence="5" id="KW-1185">Reference proteome</keyword>
<dbReference type="Proteomes" id="UP000677234">
    <property type="component" value="Chromosome"/>
</dbReference>
<evidence type="ECO:0000256" key="1">
    <source>
        <dbReference type="SAM" id="Phobius"/>
    </source>
</evidence>
<dbReference type="AlphaFoldDB" id="A0A7T5JMK9"/>